<evidence type="ECO:0000256" key="10">
    <source>
        <dbReference type="PIRNR" id="PIRNR017901"/>
    </source>
</evidence>
<dbReference type="AlphaFoldDB" id="A0AAF0BLX1"/>
<dbReference type="GO" id="GO:0005524">
    <property type="term" value="F:ATP binding"/>
    <property type="evidence" value="ECO:0007669"/>
    <property type="project" value="UniProtKB-UniRule"/>
</dbReference>
<gene>
    <name evidence="12" type="ORF">PH603_14115</name>
</gene>
<keyword evidence="4 10" id="KW-0436">Ligase</keyword>
<dbReference type="Proteomes" id="UP001217500">
    <property type="component" value="Chromosome"/>
</dbReference>
<name>A0AAF0BLX1_9PROT</name>
<keyword evidence="6 10" id="KW-0547">Nucleotide-binding</keyword>
<dbReference type="GO" id="GO:0004357">
    <property type="term" value="F:glutamate-cysteine ligase activity"/>
    <property type="evidence" value="ECO:0007669"/>
    <property type="project" value="UniProtKB-UniRule"/>
</dbReference>
<evidence type="ECO:0000256" key="1">
    <source>
        <dbReference type="ARBA" id="ARBA00005006"/>
    </source>
</evidence>
<keyword evidence="13" id="KW-1185">Reference proteome</keyword>
<comment type="similarity">
    <text evidence="2">Belongs to the carboxylate-amine ligase family. Glutamate--cysteine ligase type 2 subfamily.</text>
</comment>
<sequence length="454" mass="50155">MSEYGPIIESKAELTAYLEGGSKPDRASWRIGSEHEKFVFHRADNAPLAYEGTDGRPGIHDVLKAFVDRGWNGIGEGDHIIAAEKDGASITLEPGGQFELSGAPLETLHETCNETSAHLRDVKAIGETLGIGFLGLGFHPVLKRENVPVMPKGRYNIMRAYMPTKGSLGLDMMLRTCTVQVNLDFADEADMVEKFRLSLALQPLATALFANSPFKEGRPNGMKSYRSHIWTDTDPDRCGMLPFVFEPGMGFERYTDYLLDVPMYFVKRDGKYINAAGQSFRDFMAGKLPALPGEKPTMEDFKDHMTTAFPEVRLKRYLEMRGADAGPWSRLCALPAFWVGLLYDANAQTAAYDLVKGWSVADMEALRVDVPTHGLDATIQGRSLQDLSLDVLKIADSGLKARNMASTCGETEQGFLADLFETARSGKAPADILMDRYNGEWGGDVTRVFADFAY</sequence>
<dbReference type="InterPro" id="IPR006336">
    <property type="entry name" value="GCS2"/>
</dbReference>
<evidence type="ECO:0000256" key="4">
    <source>
        <dbReference type="ARBA" id="ARBA00022598"/>
    </source>
</evidence>
<dbReference type="GO" id="GO:0006750">
    <property type="term" value="P:glutathione biosynthetic process"/>
    <property type="evidence" value="ECO:0007669"/>
    <property type="project" value="UniProtKB-UniRule"/>
</dbReference>
<dbReference type="PANTHER" id="PTHR34378:SF1">
    <property type="entry name" value="GLUTAMATE--CYSTEINE LIGASE, CHLOROPLASTIC"/>
    <property type="match status" value="1"/>
</dbReference>
<dbReference type="PANTHER" id="PTHR34378">
    <property type="entry name" value="GLUTAMATE--CYSTEINE LIGASE, CHLOROPLASTIC"/>
    <property type="match status" value="1"/>
</dbReference>
<evidence type="ECO:0000256" key="5">
    <source>
        <dbReference type="ARBA" id="ARBA00022684"/>
    </source>
</evidence>
<comment type="subunit">
    <text evidence="3">Homodimer or monomer when oxidized or reduced, respectively.</text>
</comment>
<evidence type="ECO:0000256" key="9">
    <source>
        <dbReference type="ARBA" id="ARBA00023157"/>
    </source>
</evidence>
<feature type="disulfide bond" evidence="11">
    <location>
        <begin position="112"/>
        <end position="332"/>
    </location>
</feature>
<keyword evidence="8" id="KW-0809">Transit peptide</keyword>
<evidence type="ECO:0000256" key="6">
    <source>
        <dbReference type="ARBA" id="ARBA00022741"/>
    </source>
</evidence>
<comment type="catalytic activity">
    <reaction evidence="10">
        <text>L-cysteine + L-glutamate + ATP = gamma-L-glutamyl-L-cysteine + ADP + phosphate + H(+)</text>
        <dbReference type="Rhea" id="RHEA:13285"/>
        <dbReference type="ChEBI" id="CHEBI:15378"/>
        <dbReference type="ChEBI" id="CHEBI:29985"/>
        <dbReference type="ChEBI" id="CHEBI:30616"/>
        <dbReference type="ChEBI" id="CHEBI:35235"/>
        <dbReference type="ChEBI" id="CHEBI:43474"/>
        <dbReference type="ChEBI" id="CHEBI:58173"/>
        <dbReference type="ChEBI" id="CHEBI:456216"/>
        <dbReference type="EC" id="6.3.2.2"/>
    </reaction>
</comment>
<evidence type="ECO:0000256" key="8">
    <source>
        <dbReference type="ARBA" id="ARBA00022946"/>
    </source>
</evidence>
<dbReference type="PIRSF" id="PIRSF017901">
    <property type="entry name" value="GCL"/>
    <property type="match status" value="1"/>
</dbReference>
<comment type="pathway">
    <text evidence="1">Sulfur metabolism; glutathione biosynthesis; glutathione from L-cysteine and L-glutamate: step 1/2.</text>
</comment>
<comment type="function">
    <text evidence="10">Catalyzes the synthesis of gamma-glutamylcysteine (gamma-GC).</text>
</comment>
<evidence type="ECO:0000313" key="13">
    <source>
        <dbReference type="Proteomes" id="UP001217500"/>
    </source>
</evidence>
<dbReference type="EC" id="6.3.2.2" evidence="10"/>
<evidence type="ECO:0000256" key="7">
    <source>
        <dbReference type="ARBA" id="ARBA00022840"/>
    </source>
</evidence>
<keyword evidence="5" id="KW-0317">Glutathione biosynthesis</keyword>
<dbReference type="Gene3D" id="3.30.590.20">
    <property type="match status" value="1"/>
</dbReference>
<dbReference type="InterPro" id="IPR014746">
    <property type="entry name" value="Gln_synth/guanido_kin_cat_dom"/>
</dbReference>
<dbReference type="EMBL" id="CP116805">
    <property type="protein sequence ID" value="WCL53671.1"/>
    <property type="molecule type" value="Genomic_DNA"/>
</dbReference>
<dbReference type="NCBIfam" id="TIGR01436">
    <property type="entry name" value="glu_cys_lig_pln"/>
    <property type="match status" value="1"/>
</dbReference>
<evidence type="ECO:0000256" key="11">
    <source>
        <dbReference type="PIRSR" id="PIRSR017901-50"/>
    </source>
</evidence>
<dbReference type="InterPro" id="IPR035434">
    <property type="entry name" value="GCL_bact_plant"/>
</dbReference>
<dbReference type="RefSeq" id="WP_289503194.1">
    <property type="nucleotide sequence ID" value="NZ_CP116805.1"/>
</dbReference>
<dbReference type="SUPFAM" id="SSF55931">
    <property type="entry name" value="Glutamine synthetase/guanido kinase"/>
    <property type="match status" value="1"/>
</dbReference>
<comment type="similarity">
    <text evidence="10">Belongs to the glutamate--cysteine ligase type 2 family. EgtA subfamily.</text>
</comment>
<keyword evidence="7 10" id="KW-0067">ATP-binding</keyword>
<accession>A0AAF0BLX1</accession>
<reference evidence="12" key="1">
    <citation type="submission" date="2023-01" db="EMBL/GenBank/DDBJ databases">
        <title>The genome sequence of Kordiimonadaceae bacterium 6D33.</title>
        <authorList>
            <person name="Liu Y."/>
        </authorList>
    </citation>
    <scope>NUCLEOTIDE SEQUENCE</scope>
    <source>
        <strain evidence="12">6D33</strain>
    </source>
</reference>
<dbReference type="Pfam" id="PF04107">
    <property type="entry name" value="GCS2"/>
    <property type="match status" value="1"/>
</dbReference>
<evidence type="ECO:0000313" key="12">
    <source>
        <dbReference type="EMBL" id="WCL53671.1"/>
    </source>
</evidence>
<evidence type="ECO:0000256" key="2">
    <source>
        <dbReference type="ARBA" id="ARBA00010253"/>
    </source>
</evidence>
<dbReference type="InterPro" id="IPR011556">
    <property type="entry name" value="Glut_cys_lig_pln_type"/>
</dbReference>
<dbReference type="KEGG" id="gso:PH603_14115"/>
<keyword evidence="9 11" id="KW-1015">Disulfide bond</keyword>
<evidence type="ECO:0000256" key="3">
    <source>
        <dbReference type="ARBA" id="ARBA00011153"/>
    </source>
</evidence>
<organism evidence="12 13">
    <name type="scientific">Gimibacter soli</name>
    <dbReference type="NCBI Taxonomy" id="3024400"/>
    <lineage>
        <taxon>Bacteria</taxon>
        <taxon>Pseudomonadati</taxon>
        <taxon>Pseudomonadota</taxon>
        <taxon>Alphaproteobacteria</taxon>
        <taxon>Kordiimonadales</taxon>
        <taxon>Temperatibacteraceae</taxon>
        <taxon>Gimibacter</taxon>
    </lineage>
</organism>
<protein>
    <recommendedName>
        <fullName evidence="10">Glutamate--cysteine ligase</fullName>
        <ecNumber evidence="10">6.3.2.2</ecNumber>
    </recommendedName>
</protein>
<proteinExistence type="inferred from homology"/>